<keyword evidence="3 7" id="KW-1003">Cell membrane</keyword>
<evidence type="ECO:0000256" key="8">
    <source>
        <dbReference type="SAM" id="Phobius"/>
    </source>
</evidence>
<feature type="transmembrane region" description="Helical" evidence="8">
    <location>
        <begin position="442"/>
        <end position="461"/>
    </location>
</feature>
<protein>
    <submittedName>
        <fullName evidence="9">MBOAT family protein</fullName>
    </submittedName>
</protein>
<evidence type="ECO:0000256" key="7">
    <source>
        <dbReference type="PIRNR" id="PIRNR016636"/>
    </source>
</evidence>
<feature type="transmembrane region" description="Helical" evidence="8">
    <location>
        <begin position="46"/>
        <end position="66"/>
    </location>
</feature>
<dbReference type="PANTHER" id="PTHR13285">
    <property type="entry name" value="ACYLTRANSFERASE"/>
    <property type="match status" value="1"/>
</dbReference>
<evidence type="ECO:0000256" key="1">
    <source>
        <dbReference type="ARBA" id="ARBA00004651"/>
    </source>
</evidence>
<dbReference type="EMBL" id="JAEMHK010000009">
    <property type="protein sequence ID" value="MBJ6801028.1"/>
    <property type="molecule type" value="Genomic_DNA"/>
</dbReference>
<feature type="transmembrane region" description="Helical" evidence="8">
    <location>
        <begin position="473"/>
        <end position="496"/>
    </location>
</feature>
<name>A0ABS0YSR9_9BACT</name>
<gene>
    <name evidence="9" type="ORF">JFN90_12905</name>
</gene>
<keyword evidence="10" id="KW-1185">Reference proteome</keyword>
<dbReference type="InterPro" id="IPR051085">
    <property type="entry name" value="MB_O-acyltransferase"/>
</dbReference>
<evidence type="ECO:0000256" key="3">
    <source>
        <dbReference type="ARBA" id="ARBA00022475"/>
    </source>
</evidence>
<dbReference type="PANTHER" id="PTHR13285:SF18">
    <property type="entry name" value="PROTEIN-CYSTEINE N-PALMITOYLTRANSFERASE RASP"/>
    <property type="match status" value="1"/>
</dbReference>
<dbReference type="InterPro" id="IPR024194">
    <property type="entry name" value="Ac/AlaTfrase_AlgI/DltB"/>
</dbReference>
<dbReference type="InterPro" id="IPR004299">
    <property type="entry name" value="MBOAT_fam"/>
</dbReference>
<keyword evidence="7" id="KW-0808">Transferase</keyword>
<organism evidence="9 10">
    <name type="scientific">Geomonas propionica</name>
    <dbReference type="NCBI Taxonomy" id="2798582"/>
    <lineage>
        <taxon>Bacteria</taxon>
        <taxon>Pseudomonadati</taxon>
        <taxon>Thermodesulfobacteriota</taxon>
        <taxon>Desulfuromonadia</taxon>
        <taxon>Geobacterales</taxon>
        <taxon>Geobacteraceae</taxon>
        <taxon>Geomonas</taxon>
    </lineage>
</organism>
<feature type="transmembrane region" description="Helical" evidence="8">
    <location>
        <begin position="335"/>
        <end position="354"/>
    </location>
</feature>
<dbReference type="Proteomes" id="UP000641025">
    <property type="component" value="Unassembled WGS sequence"/>
</dbReference>
<evidence type="ECO:0000256" key="2">
    <source>
        <dbReference type="ARBA" id="ARBA00010323"/>
    </source>
</evidence>
<evidence type="ECO:0000256" key="5">
    <source>
        <dbReference type="ARBA" id="ARBA00022989"/>
    </source>
</evidence>
<dbReference type="PIRSF" id="PIRSF500217">
    <property type="entry name" value="AlgI"/>
    <property type="match status" value="1"/>
</dbReference>
<sequence length="499" mass="56356">MLFSSYIFLFVFLPAALLLYYLTPARGRNLALTGLSYFFYGWANPYFTLLLFASTAISYFCAVIMARRPGDPATKELPLLDDEAPVSLRQKAAFWLSIVANLSLLGFFKYFNFGLENLNALLVTLGLDHLQVEGLFRIALPLGISFYVFKTVSYTIDVWQGSVRATRNFADFACYVSLFPQLIAGPIVRYREVAAQLASRIHTSEKFARGTSFMCLGLAKKVLLADTCGKVADTCFNAATLSTLDAWYGLFAYTMQIYFDFSAYSDMAIGVCLMFGFVISKNFDSPYHADSFADFWRRWHISLSTWLRDYLFTPLNYMLLTDRVRERMVREKFRYNYPAIASSVVVFTICGIWHGAGWTFAAWGAMHGILLALEQLRTKKSAYWKWPKALRVCCTFVPISLAWVFFRAADLGSAFGYFGSLFGLAPKTAGTDLVAGVIYQPYYLLTVAAAAVLVWSAPQTWDFTRALTWRKATWCYVLLLISIATLVTKAHSPFIYAAF</sequence>
<evidence type="ECO:0000256" key="6">
    <source>
        <dbReference type="ARBA" id="ARBA00023136"/>
    </source>
</evidence>
<reference evidence="9 10" key="1">
    <citation type="submission" date="2020-12" db="EMBL/GenBank/DDBJ databases">
        <title>Geomonas sp. Red259, isolated from paddy soil.</title>
        <authorList>
            <person name="Xu Z."/>
            <person name="Zhang Z."/>
            <person name="Masuda Y."/>
            <person name="Itoh H."/>
            <person name="Senoo K."/>
        </authorList>
    </citation>
    <scope>NUCLEOTIDE SEQUENCE [LARGE SCALE GENOMIC DNA]</scope>
    <source>
        <strain evidence="9 10">Red259</strain>
    </source>
</reference>
<dbReference type="InterPro" id="IPR028362">
    <property type="entry name" value="AlgI"/>
</dbReference>
<evidence type="ECO:0000256" key="4">
    <source>
        <dbReference type="ARBA" id="ARBA00022692"/>
    </source>
</evidence>
<dbReference type="PIRSF" id="PIRSF016636">
    <property type="entry name" value="AlgI_DltB"/>
    <property type="match status" value="1"/>
</dbReference>
<comment type="subcellular location">
    <subcellularLocation>
        <location evidence="1">Cell membrane</location>
        <topology evidence="1">Multi-pass membrane protein</topology>
    </subcellularLocation>
</comment>
<comment type="caution">
    <text evidence="9">The sequence shown here is derived from an EMBL/GenBank/DDBJ whole genome shotgun (WGS) entry which is preliminary data.</text>
</comment>
<feature type="transmembrane region" description="Helical" evidence="8">
    <location>
        <begin position="92"/>
        <end position="111"/>
    </location>
</feature>
<dbReference type="Pfam" id="PF03062">
    <property type="entry name" value="MBOAT"/>
    <property type="match status" value="1"/>
</dbReference>
<keyword evidence="6 7" id="KW-0472">Membrane</keyword>
<feature type="transmembrane region" description="Helical" evidence="8">
    <location>
        <begin position="360"/>
        <end position="377"/>
    </location>
</feature>
<proteinExistence type="inferred from homology"/>
<keyword evidence="4 8" id="KW-0812">Transmembrane</keyword>
<feature type="transmembrane region" description="Helical" evidence="8">
    <location>
        <begin position="131"/>
        <end position="149"/>
    </location>
</feature>
<comment type="similarity">
    <text evidence="2 7">Belongs to the membrane-bound acyltransferase family.</text>
</comment>
<keyword evidence="7" id="KW-0012">Acyltransferase</keyword>
<dbReference type="RefSeq" id="WP_199395526.1">
    <property type="nucleotide sequence ID" value="NZ_JAEMHK010000009.1"/>
</dbReference>
<evidence type="ECO:0000313" key="10">
    <source>
        <dbReference type="Proteomes" id="UP000641025"/>
    </source>
</evidence>
<keyword evidence="5 8" id="KW-1133">Transmembrane helix</keyword>
<accession>A0ABS0YSR9</accession>
<evidence type="ECO:0000313" key="9">
    <source>
        <dbReference type="EMBL" id="MBJ6801028.1"/>
    </source>
</evidence>